<protein>
    <recommendedName>
        <fullName evidence="1">WYL domain-containing protein</fullName>
    </recommendedName>
</protein>
<dbReference type="PANTHER" id="PTHR34580:SF1">
    <property type="entry name" value="PROTEIN PAFC"/>
    <property type="match status" value="1"/>
</dbReference>
<dbReference type="Proteomes" id="UP000007054">
    <property type="component" value="Chromosome"/>
</dbReference>
<dbReference type="EMBL" id="FP929052">
    <property type="protein sequence ID" value="CBL16894.1"/>
    <property type="molecule type" value="Genomic_DNA"/>
</dbReference>
<evidence type="ECO:0000259" key="1">
    <source>
        <dbReference type="Pfam" id="PF13280"/>
    </source>
</evidence>
<reference evidence="2" key="1">
    <citation type="submission" date="2010-03" db="EMBL/GenBank/DDBJ databases">
        <title>The genome sequence of Ruminococcus sp. 18P13.</title>
        <authorList>
            <consortium name="metaHIT consortium -- http://www.metahit.eu/"/>
            <person name="Pajon A."/>
            <person name="Turner K."/>
            <person name="Parkhill J."/>
            <person name="Bernalier A."/>
        </authorList>
    </citation>
    <scope>NUCLEOTIDE SEQUENCE [LARGE SCALE GENOMIC DNA]</scope>
    <source>
        <strain evidence="2">Type strain: 18P13</strain>
    </source>
</reference>
<feature type="domain" description="WYL" evidence="1">
    <location>
        <begin position="146"/>
        <end position="219"/>
    </location>
</feature>
<dbReference type="STRING" id="213810.RUM_06870"/>
<gene>
    <name evidence="2" type="ordered locus">RUM_06870</name>
</gene>
<reference evidence="2" key="2">
    <citation type="submission" date="2010-03" db="EMBL/GenBank/DDBJ databases">
        <authorList>
            <person name="Pajon A."/>
        </authorList>
    </citation>
    <scope>NUCLEOTIDE SEQUENCE</scope>
    <source>
        <strain evidence="2">Type strain: 18P13</strain>
    </source>
</reference>
<dbReference type="GeneID" id="83155485"/>
<organism evidence="2 3">
    <name type="scientific">Ruminococcus champanellensis (strain DSM 18848 / JCM 17042 / KCTC 15320 / 18P13)</name>
    <dbReference type="NCBI Taxonomy" id="213810"/>
    <lineage>
        <taxon>Bacteria</taxon>
        <taxon>Bacillati</taxon>
        <taxon>Bacillota</taxon>
        <taxon>Clostridia</taxon>
        <taxon>Eubacteriales</taxon>
        <taxon>Oscillospiraceae</taxon>
        <taxon>Ruminococcus</taxon>
    </lineage>
</organism>
<dbReference type="PATRIC" id="fig|213810.4.peg.586"/>
<dbReference type="PANTHER" id="PTHR34580">
    <property type="match status" value="1"/>
</dbReference>
<evidence type="ECO:0000313" key="2">
    <source>
        <dbReference type="EMBL" id="CBL16894.1"/>
    </source>
</evidence>
<keyword evidence="3" id="KW-1185">Reference proteome</keyword>
<sequence length="331" mass="38550">MADMKVQKIKLLKIWEILNWKSDEQHPLSTQDIIVELSKLGIKCDRRTIYGDIDAMQSNGYSILNRRRGHDMVYWVQERKFDLPELKIIMDAIQNSKFIPKDKTEELLNKIASLGGSESTHLLKRNAVSFNVVKHSNADIYRITECLERAIECEHRVTFRYFDLNASGERVYRHDNQLYKEEPLAMICDDGNYYLMCYHPEPEYENNVKVFRVDRIADISETDESVSKDAKKASKAITNYPKQVFKMYGGKIQKVRLSFDESLIGVMFNKFGEEISIRKSGARFTASVEVQISPTFWGWLTQFPNQMEIVSPVDVKEAYTTWVRSAIKQEE</sequence>
<evidence type="ECO:0000313" key="3">
    <source>
        <dbReference type="Proteomes" id="UP000007054"/>
    </source>
</evidence>
<dbReference type="BioCyc" id="RCHA213810:RUM_RS03300-MONOMER"/>
<dbReference type="AlphaFoldDB" id="D4LB99"/>
<accession>D4LB99</accession>
<dbReference type="OrthoDB" id="9772503at2"/>
<dbReference type="Pfam" id="PF13280">
    <property type="entry name" value="WYL"/>
    <property type="match status" value="1"/>
</dbReference>
<dbReference type="PROSITE" id="PS52050">
    <property type="entry name" value="WYL"/>
    <property type="match status" value="1"/>
</dbReference>
<proteinExistence type="predicted"/>
<dbReference type="InterPro" id="IPR051534">
    <property type="entry name" value="CBASS_pafABC_assoc_protein"/>
</dbReference>
<name>D4LB99_RUMC1</name>
<dbReference type="HOGENOM" id="CLU_053686_0_0_9"/>
<dbReference type="InterPro" id="IPR026881">
    <property type="entry name" value="WYL_dom"/>
</dbReference>
<dbReference type="KEGG" id="rch:RUM_06870"/>
<dbReference type="RefSeq" id="WP_015557801.1">
    <property type="nucleotide sequence ID" value="NC_021039.1"/>
</dbReference>